<name>A0A0G0MXC0_9BACT</name>
<dbReference type="InterPro" id="IPR015500">
    <property type="entry name" value="Peptidase_S8_subtilisin-rel"/>
</dbReference>
<dbReference type="InterPro" id="IPR023828">
    <property type="entry name" value="Peptidase_S8_Ser-AS"/>
</dbReference>
<sequence length="683" mass="73220">MRYFISHFFFKKLFFLLFLLIFLLNPFSLLAREVTDRFRGDLWYLDQISAPKAWDIETGSEQTIVAVLDAGFDLDHEDLVGQYWSNADEIYGDGIDNDANGYEDDIQGWDFVDNDSDPSPDITEDFNDTVVSHGTVISGIIGATANNGLGIAGINWDISIMPLRVLGEQGAGSTANVRRAIRYAVENGADVINLSFTFSQPDDILAQTIEWAYEQGVVVVAAVGNGNIDTDIQPIYPACFDQQLGVNAVIGVASTDQNDQKASFSNFGTKCTDLSAPGVDIFAAVYHDLASTVFVTSYASPWEGTSLSAPMVSASAAVLRSAYPTLTPDQIRNALKLSVDPIKESSLEARKQLGAGRLNLSRAVEYASVFVKGVSTGSLLTSAVSSHSFVVAQGEGSSPVVRRIDSHGEILSEFNAYGSDFYGGVRLAMGDVDGDGEEEIITGPGPGGGPQVRIFNLDGELEGQFFAFDECQRYGIFVTSGDVNADGIDEILVTSDYGGSGQVRLFNKRGFLKGAFFPLGRTTESVRVALGNLDEDAEEEIISTRGSGGNGFIFIHDANGRYIHSFLALGGSVPGFTLASADTDNDGINEIFVAPASGSVPQVAVYNQRGELQRSFLAFPSTYRGGVEVAVGDIDHNGFVEVYIAPQQSGGPQVRLFNNLGDVIGGFFAFDSTNRFGASVAIE</sequence>
<feature type="domain" description="Peptidase S8/S53" evidence="9">
    <location>
        <begin position="62"/>
        <end position="339"/>
    </location>
</feature>
<keyword evidence="2 7" id="KW-0645">Protease</keyword>
<gene>
    <name evidence="10" type="ORF">UT30_C0001G0065</name>
</gene>
<dbReference type="GO" id="GO:0006508">
    <property type="term" value="P:proteolysis"/>
    <property type="evidence" value="ECO:0007669"/>
    <property type="project" value="UniProtKB-KW"/>
</dbReference>
<dbReference type="Proteomes" id="UP000033935">
    <property type="component" value="Unassembled WGS sequence"/>
</dbReference>
<dbReference type="PROSITE" id="PS51892">
    <property type="entry name" value="SUBTILASE"/>
    <property type="match status" value="1"/>
</dbReference>
<dbReference type="InterPro" id="IPR050131">
    <property type="entry name" value="Peptidase_S8_subtilisin-like"/>
</dbReference>
<dbReference type="PATRIC" id="fig|1618995.3.peg.68"/>
<evidence type="ECO:0000256" key="5">
    <source>
        <dbReference type="ARBA" id="ARBA00022825"/>
    </source>
</evidence>
<evidence type="ECO:0000256" key="8">
    <source>
        <dbReference type="RuleBase" id="RU003355"/>
    </source>
</evidence>
<feature type="active site" description="Charge relay system" evidence="6 7">
    <location>
        <position position="133"/>
    </location>
</feature>
<dbReference type="InterPro" id="IPR022398">
    <property type="entry name" value="Peptidase_S8_His-AS"/>
</dbReference>
<proteinExistence type="inferred from homology"/>
<dbReference type="InterPro" id="IPR034204">
    <property type="entry name" value="PfSUB1-like_cat_dom"/>
</dbReference>
<feature type="active site" description="Charge relay system" evidence="6 7">
    <location>
        <position position="69"/>
    </location>
</feature>
<dbReference type="GO" id="GO:0004252">
    <property type="term" value="F:serine-type endopeptidase activity"/>
    <property type="evidence" value="ECO:0007669"/>
    <property type="project" value="UniProtKB-UniRule"/>
</dbReference>
<organism evidence="10 11">
    <name type="scientific">Candidatus Uhrbacteria bacterium GW2011_GWF2_39_13</name>
    <dbReference type="NCBI Taxonomy" id="1618995"/>
    <lineage>
        <taxon>Bacteria</taxon>
        <taxon>Candidatus Uhriibacteriota</taxon>
    </lineage>
</organism>
<dbReference type="SUPFAM" id="SSF69318">
    <property type="entry name" value="Integrin alpha N-terminal domain"/>
    <property type="match status" value="1"/>
</dbReference>
<feature type="active site" description="Charge relay system" evidence="6 7">
    <location>
        <position position="306"/>
    </location>
</feature>
<dbReference type="PANTHER" id="PTHR43806:SF11">
    <property type="entry name" value="CEREVISIN-RELATED"/>
    <property type="match status" value="1"/>
</dbReference>
<dbReference type="PROSITE" id="PS00138">
    <property type="entry name" value="SUBTILASE_SER"/>
    <property type="match status" value="1"/>
</dbReference>
<evidence type="ECO:0000256" key="3">
    <source>
        <dbReference type="ARBA" id="ARBA00022729"/>
    </source>
</evidence>
<keyword evidence="5 7" id="KW-0720">Serine protease</keyword>
<dbReference type="Gene3D" id="3.40.50.200">
    <property type="entry name" value="Peptidase S8/S53 domain"/>
    <property type="match status" value="1"/>
</dbReference>
<dbReference type="PANTHER" id="PTHR43806">
    <property type="entry name" value="PEPTIDASE S8"/>
    <property type="match status" value="1"/>
</dbReference>
<dbReference type="Pfam" id="PF00082">
    <property type="entry name" value="Peptidase_S8"/>
    <property type="match status" value="1"/>
</dbReference>
<evidence type="ECO:0000256" key="6">
    <source>
        <dbReference type="PIRSR" id="PIRSR615500-1"/>
    </source>
</evidence>
<dbReference type="PROSITE" id="PS00137">
    <property type="entry name" value="SUBTILASE_HIS"/>
    <property type="match status" value="1"/>
</dbReference>
<dbReference type="Pfam" id="PF13517">
    <property type="entry name" value="FG-GAP_3"/>
    <property type="match status" value="1"/>
</dbReference>
<accession>A0A0G0MXC0</accession>
<evidence type="ECO:0000313" key="11">
    <source>
        <dbReference type="Proteomes" id="UP000033935"/>
    </source>
</evidence>
<dbReference type="PRINTS" id="PR00723">
    <property type="entry name" value="SUBTILISIN"/>
</dbReference>
<keyword evidence="3" id="KW-0732">Signal</keyword>
<evidence type="ECO:0000256" key="2">
    <source>
        <dbReference type="ARBA" id="ARBA00022670"/>
    </source>
</evidence>
<dbReference type="InterPro" id="IPR013517">
    <property type="entry name" value="FG-GAP"/>
</dbReference>
<dbReference type="PROSITE" id="PS00136">
    <property type="entry name" value="SUBTILASE_ASP"/>
    <property type="match status" value="1"/>
</dbReference>
<dbReference type="SUPFAM" id="SSF52743">
    <property type="entry name" value="Subtilisin-like"/>
    <property type="match status" value="1"/>
</dbReference>
<evidence type="ECO:0000313" key="10">
    <source>
        <dbReference type="EMBL" id="KKR05106.1"/>
    </source>
</evidence>
<evidence type="ECO:0000256" key="1">
    <source>
        <dbReference type="ARBA" id="ARBA00011073"/>
    </source>
</evidence>
<dbReference type="InterPro" id="IPR000209">
    <property type="entry name" value="Peptidase_S8/S53_dom"/>
</dbReference>
<dbReference type="CDD" id="cd07473">
    <property type="entry name" value="Peptidases_S8_Subtilisin_like"/>
    <property type="match status" value="1"/>
</dbReference>
<dbReference type="InterPro" id="IPR028994">
    <property type="entry name" value="Integrin_alpha_N"/>
</dbReference>
<dbReference type="AlphaFoldDB" id="A0A0G0MXC0"/>
<dbReference type="Gene3D" id="2.130.10.130">
    <property type="entry name" value="Integrin alpha, N-terminal"/>
    <property type="match status" value="1"/>
</dbReference>
<dbReference type="InterPro" id="IPR036852">
    <property type="entry name" value="Peptidase_S8/S53_dom_sf"/>
</dbReference>
<dbReference type="EMBL" id="LBWG01000001">
    <property type="protein sequence ID" value="KKR05106.1"/>
    <property type="molecule type" value="Genomic_DNA"/>
</dbReference>
<dbReference type="InterPro" id="IPR023827">
    <property type="entry name" value="Peptidase_S8_Asp-AS"/>
</dbReference>
<evidence type="ECO:0000256" key="7">
    <source>
        <dbReference type="PROSITE-ProRule" id="PRU01240"/>
    </source>
</evidence>
<comment type="similarity">
    <text evidence="1 7 8">Belongs to the peptidase S8 family.</text>
</comment>
<reference evidence="10 11" key="1">
    <citation type="journal article" date="2015" name="Nature">
        <title>rRNA introns, odd ribosomes, and small enigmatic genomes across a large radiation of phyla.</title>
        <authorList>
            <person name="Brown C.T."/>
            <person name="Hug L.A."/>
            <person name="Thomas B.C."/>
            <person name="Sharon I."/>
            <person name="Castelle C.J."/>
            <person name="Singh A."/>
            <person name="Wilkins M.J."/>
            <person name="Williams K.H."/>
            <person name="Banfield J.F."/>
        </authorList>
    </citation>
    <scope>NUCLEOTIDE SEQUENCE [LARGE SCALE GENOMIC DNA]</scope>
</reference>
<evidence type="ECO:0000256" key="4">
    <source>
        <dbReference type="ARBA" id="ARBA00022801"/>
    </source>
</evidence>
<comment type="caution">
    <text evidence="10">The sequence shown here is derived from an EMBL/GenBank/DDBJ whole genome shotgun (WGS) entry which is preliminary data.</text>
</comment>
<protein>
    <submittedName>
        <fullName evidence="10">Peptidase S8 and S53, subtilisin, kexin, sedolisin</fullName>
    </submittedName>
</protein>
<evidence type="ECO:0000259" key="9">
    <source>
        <dbReference type="Pfam" id="PF00082"/>
    </source>
</evidence>
<keyword evidence="4 7" id="KW-0378">Hydrolase</keyword>